<proteinExistence type="predicted"/>
<keyword evidence="1" id="KW-0677">Repeat</keyword>
<dbReference type="SMART" id="SM01061">
    <property type="entry name" value="CAT_RBD"/>
    <property type="match status" value="1"/>
</dbReference>
<dbReference type="SUPFAM" id="SSF50151">
    <property type="entry name" value="SacY-like RNA-binding domain"/>
    <property type="match status" value="1"/>
</dbReference>
<dbReference type="InterPro" id="IPR004341">
    <property type="entry name" value="CAT_RNA-bd_dom"/>
</dbReference>
<dbReference type="RefSeq" id="WP_307411597.1">
    <property type="nucleotide sequence ID" value="NZ_JAUSUR010000009.1"/>
</dbReference>
<dbReference type="EMBL" id="JAUSUR010000009">
    <property type="protein sequence ID" value="MDQ0363074.1"/>
    <property type="molecule type" value="Genomic_DNA"/>
</dbReference>
<name>A0ABU0E846_9FIRM</name>
<dbReference type="InterPro" id="IPR050661">
    <property type="entry name" value="BglG_antiterminators"/>
</dbReference>
<dbReference type="InterPro" id="IPR011608">
    <property type="entry name" value="PRD"/>
</dbReference>
<evidence type="ECO:0000313" key="4">
    <source>
        <dbReference type="Proteomes" id="UP001230220"/>
    </source>
</evidence>
<keyword evidence="4" id="KW-1185">Reference proteome</keyword>
<feature type="domain" description="PRD" evidence="2">
    <location>
        <begin position="61"/>
        <end position="166"/>
    </location>
</feature>
<dbReference type="Pfam" id="PF00874">
    <property type="entry name" value="PRD"/>
    <property type="match status" value="2"/>
</dbReference>
<dbReference type="PANTHER" id="PTHR30185">
    <property type="entry name" value="CRYPTIC BETA-GLUCOSIDE BGL OPERON ANTITERMINATOR"/>
    <property type="match status" value="1"/>
</dbReference>
<protein>
    <submittedName>
        <fullName evidence="3">Beta-glucoside operon transcriptional antiterminator</fullName>
    </submittedName>
</protein>
<dbReference type="PANTHER" id="PTHR30185:SF15">
    <property type="entry name" value="CRYPTIC BETA-GLUCOSIDE BGL OPERON ANTITERMINATOR"/>
    <property type="match status" value="1"/>
</dbReference>
<sequence length="285" mass="33525">MKVIRRFNNNVVLCVDDNQKEIVAFGKGLGFHDIPYELTDLSKIEKSYYGIEKRYLSMINELSEQSLELAMTIMDWCRINLQGQINPNLIFTLADHIDFCIERNKKNMNVKMPLYNDFENMHPKEFKIAQKAIQLISKKYNVYLSEDEVVGIAMNILNSEMDLDSNKPFKDFDRIQEDILNIIEKELNISIDKKTTSYARYVSHIQYLIKRVEEGSEDSEDDFKMYESISKQNPEVTACSLKIAEYFKDKKNFSLNHNELLYLMIHISRLTNREECYQMGITSKE</sequence>
<dbReference type="InterPro" id="IPR036634">
    <property type="entry name" value="PRD_sf"/>
</dbReference>
<comment type="caution">
    <text evidence="3">The sequence shown here is derived from an EMBL/GenBank/DDBJ whole genome shotgun (WGS) entry which is preliminary data.</text>
</comment>
<evidence type="ECO:0000256" key="1">
    <source>
        <dbReference type="ARBA" id="ARBA00022737"/>
    </source>
</evidence>
<dbReference type="Proteomes" id="UP001230220">
    <property type="component" value="Unassembled WGS sequence"/>
</dbReference>
<gene>
    <name evidence="3" type="ORF">J2S15_003835</name>
</gene>
<accession>A0ABU0E846</accession>
<reference evidence="3 4" key="1">
    <citation type="submission" date="2023-07" db="EMBL/GenBank/DDBJ databases">
        <title>Genomic Encyclopedia of Type Strains, Phase IV (KMG-IV): sequencing the most valuable type-strain genomes for metagenomic binning, comparative biology and taxonomic classification.</title>
        <authorList>
            <person name="Goeker M."/>
        </authorList>
    </citation>
    <scope>NUCLEOTIDE SEQUENCE [LARGE SCALE GENOMIC DNA]</scope>
    <source>
        <strain evidence="3 4">DSM 16784</strain>
    </source>
</reference>
<organism evidence="3 4">
    <name type="scientific">Breznakia pachnodae</name>
    <dbReference type="NCBI Taxonomy" id="265178"/>
    <lineage>
        <taxon>Bacteria</taxon>
        <taxon>Bacillati</taxon>
        <taxon>Bacillota</taxon>
        <taxon>Erysipelotrichia</taxon>
        <taxon>Erysipelotrichales</taxon>
        <taxon>Erysipelotrichaceae</taxon>
        <taxon>Breznakia</taxon>
    </lineage>
</organism>
<evidence type="ECO:0000313" key="3">
    <source>
        <dbReference type="EMBL" id="MDQ0363074.1"/>
    </source>
</evidence>
<dbReference type="Pfam" id="PF03123">
    <property type="entry name" value="CAT_RBD"/>
    <property type="match status" value="1"/>
</dbReference>
<dbReference type="PROSITE" id="PS51372">
    <property type="entry name" value="PRD_2"/>
    <property type="match status" value="2"/>
</dbReference>
<feature type="domain" description="PRD" evidence="2">
    <location>
        <begin position="167"/>
        <end position="277"/>
    </location>
</feature>
<dbReference type="InterPro" id="IPR036650">
    <property type="entry name" value="CAT_RNA-bd_dom_sf"/>
</dbReference>
<dbReference type="SUPFAM" id="SSF63520">
    <property type="entry name" value="PTS-regulatory domain, PRD"/>
    <property type="match status" value="2"/>
</dbReference>
<dbReference type="Gene3D" id="1.10.1790.10">
    <property type="entry name" value="PRD domain"/>
    <property type="match status" value="2"/>
</dbReference>
<dbReference type="Gene3D" id="2.30.24.10">
    <property type="entry name" value="CAT RNA-binding domain"/>
    <property type="match status" value="1"/>
</dbReference>
<evidence type="ECO:0000259" key="2">
    <source>
        <dbReference type="PROSITE" id="PS51372"/>
    </source>
</evidence>